<comment type="similarity">
    <text evidence="2">Belongs to the bacterial solute-binding protein 1 family.</text>
</comment>
<feature type="signal peptide" evidence="4">
    <location>
        <begin position="1"/>
        <end position="30"/>
    </location>
</feature>
<dbReference type="SUPFAM" id="SSF53850">
    <property type="entry name" value="Periplasmic binding protein-like II"/>
    <property type="match status" value="1"/>
</dbReference>
<dbReference type="STRING" id="443610.VE25_06430"/>
<protein>
    <recommendedName>
        <fullName evidence="7">Sugar ABC transporter substrate-binding protein</fullName>
    </recommendedName>
</protein>
<evidence type="ECO:0000313" key="5">
    <source>
        <dbReference type="EMBL" id="KKB12557.1"/>
    </source>
</evidence>
<evidence type="ECO:0000256" key="2">
    <source>
        <dbReference type="ARBA" id="ARBA00008520"/>
    </source>
</evidence>
<dbReference type="EMBL" id="JZEX01000061">
    <property type="protein sequence ID" value="KKB12557.1"/>
    <property type="molecule type" value="Genomic_DNA"/>
</dbReference>
<feature type="chain" id="PRO_5002486704" description="Sugar ABC transporter substrate-binding protein" evidence="4">
    <location>
        <begin position="31"/>
        <end position="427"/>
    </location>
</feature>
<dbReference type="OrthoDB" id="9798191at2"/>
<dbReference type="InterPro" id="IPR050490">
    <property type="entry name" value="Bact_solute-bd_prot1"/>
</dbReference>
<evidence type="ECO:0000256" key="4">
    <source>
        <dbReference type="SAM" id="SignalP"/>
    </source>
</evidence>
<sequence length="427" mass="47377">MVRSSITGKVLRGVAVGALSLAIGATGANAETYHYITAKQPNGPVLQALMDVVAEFKKTHPDFDITLEHIPDRPAYLQKIKILATSGELPELFDADAEPYYEDIVEAGLVANIGEIFDEIGITDKYIPFALDYERFDDGSLWLIPWEANVEYFYYHKDMFEAAGVDPPATIGDFMDVCTTLGESGVTPVSVAGKEGWPMYRYLSMPSWRRMGNEFLDRLKVGEISMGSEAGLEDAQFFQELGANCFQQGFASADYTTALNMFLSGQSAIYYVGTWELHSLLDENSELKDDIAYFKMPIIDENDATGPDDFYAHSGIGTAIRADAATDEMKDFLAFLADRFGDISHHTYGGLPSLKIEVTDEMPQIYKDILADMEAVGEYARVWDVKLDAATVDTLFRQSQLLGLGEITPEQFAEEIDRSIQQYVSGQ</sequence>
<name>A0A0F5FWL8_9HYPH</name>
<evidence type="ECO:0000313" key="6">
    <source>
        <dbReference type="Proteomes" id="UP000033632"/>
    </source>
</evidence>
<dbReference type="PATRIC" id="fig|443610.3.peg.3840"/>
<accession>A0A0F5FWL8</accession>
<evidence type="ECO:0008006" key="7">
    <source>
        <dbReference type="Google" id="ProtNLM"/>
    </source>
</evidence>
<keyword evidence="4" id="KW-0732">Signal</keyword>
<dbReference type="RefSeq" id="WP_046107767.1">
    <property type="nucleotide sequence ID" value="NZ_JZEX01000061.1"/>
</dbReference>
<organism evidence="5 6">
    <name type="scientific">Devosia geojensis</name>
    <dbReference type="NCBI Taxonomy" id="443610"/>
    <lineage>
        <taxon>Bacteria</taxon>
        <taxon>Pseudomonadati</taxon>
        <taxon>Pseudomonadota</taxon>
        <taxon>Alphaproteobacteria</taxon>
        <taxon>Hyphomicrobiales</taxon>
        <taxon>Devosiaceae</taxon>
        <taxon>Devosia</taxon>
    </lineage>
</organism>
<evidence type="ECO:0000256" key="3">
    <source>
        <dbReference type="ARBA" id="ARBA00022764"/>
    </source>
</evidence>
<keyword evidence="6" id="KW-1185">Reference proteome</keyword>
<dbReference type="AlphaFoldDB" id="A0A0F5FWL8"/>
<dbReference type="Gene3D" id="3.40.190.10">
    <property type="entry name" value="Periplasmic binding protein-like II"/>
    <property type="match status" value="2"/>
</dbReference>
<dbReference type="Proteomes" id="UP000033632">
    <property type="component" value="Unassembled WGS sequence"/>
</dbReference>
<comment type="caution">
    <text evidence="5">The sequence shown here is derived from an EMBL/GenBank/DDBJ whole genome shotgun (WGS) entry which is preliminary data.</text>
</comment>
<proteinExistence type="inferred from homology"/>
<reference evidence="5 6" key="1">
    <citation type="submission" date="2015-03" db="EMBL/GenBank/DDBJ databases">
        <authorList>
            <person name="Hassan Y.I."/>
            <person name="Lepp D."/>
            <person name="Li X.-Z."/>
            <person name="Zhou T."/>
        </authorList>
    </citation>
    <scope>NUCLEOTIDE SEQUENCE [LARGE SCALE GENOMIC DNA]</scope>
    <source>
        <strain evidence="5 6">BD-c194</strain>
    </source>
</reference>
<comment type="subcellular location">
    <subcellularLocation>
        <location evidence="1">Periplasm</location>
    </subcellularLocation>
</comment>
<evidence type="ECO:0000256" key="1">
    <source>
        <dbReference type="ARBA" id="ARBA00004418"/>
    </source>
</evidence>
<dbReference type="GO" id="GO:0042597">
    <property type="term" value="C:periplasmic space"/>
    <property type="evidence" value="ECO:0007669"/>
    <property type="project" value="UniProtKB-SubCell"/>
</dbReference>
<dbReference type="InterPro" id="IPR006059">
    <property type="entry name" value="SBP"/>
</dbReference>
<dbReference type="Pfam" id="PF01547">
    <property type="entry name" value="SBP_bac_1"/>
    <property type="match status" value="1"/>
</dbReference>
<dbReference type="PANTHER" id="PTHR43649">
    <property type="entry name" value="ARABINOSE-BINDING PROTEIN-RELATED"/>
    <property type="match status" value="1"/>
</dbReference>
<keyword evidence="3" id="KW-0574">Periplasm</keyword>
<gene>
    <name evidence="5" type="ORF">VE25_06430</name>
</gene>